<dbReference type="SUPFAM" id="SSF57716">
    <property type="entry name" value="Glucocorticoid receptor-like (DNA-binding domain)"/>
    <property type="match status" value="1"/>
</dbReference>
<dbReference type="GO" id="GO:0008270">
    <property type="term" value="F:zinc ion binding"/>
    <property type="evidence" value="ECO:0007669"/>
    <property type="project" value="UniProtKB-UniRule"/>
</dbReference>
<dbReference type="GO" id="GO:0005634">
    <property type="term" value="C:nucleus"/>
    <property type="evidence" value="ECO:0007669"/>
    <property type="project" value="InterPro"/>
</dbReference>
<name>A0A9P0DHR3_PHACE</name>
<dbReference type="PANTHER" id="PTHR24409:SF295">
    <property type="entry name" value="AZ2-RELATED"/>
    <property type="match status" value="1"/>
</dbReference>
<dbReference type="AlphaFoldDB" id="A0A9P0DHR3"/>
<feature type="domain" description="C2H2-type" evidence="7">
    <location>
        <begin position="358"/>
        <end position="386"/>
    </location>
</feature>
<evidence type="ECO:0008006" key="11">
    <source>
        <dbReference type="Google" id="ProtNLM"/>
    </source>
</evidence>
<evidence type="ECO:0000256" key="3">
    <source>
        <dbReference type="ARBA" id="ARBA00022771"/>
    </source>
</evidence>
<feature type="domain" description="C2H2-type" evidence="7">
    <location>
        <begin position="330"/>
        <end position="357"/>
    </location>
</feature>
<dbReference type="SUPFAM" id="SSF57667">
    <property type="entry name" value="beta-beta-alpha zinc fingers"/>
    <property type="match status" value="4"/>
</dbReference>
<dbReference type="Pfam" id="PF00096">
    <property type="entry name" value="zf-C2H2"/>
    <property type="match status" value="1"/>
</dbReference>
<dbReference type="PROSITE" id="PS50157">
    <property type="entry name" value="ZINC_FINGER_C2H2_2"/>
    <property type="match status" value="6"/>
</dbReference>
<dbReference type="Proteomes" id="UP001153737">
    <property type="component" value="Chromosome 15"/>
</dbReference>
<feature type="binding site" evidence="6">
    <location>
        <position position="67"/>
    </location>
    <ligand>
        <name>Zn(2+)</name>
        <dbReference type="ChEBI" id="CHEBI:29105"/>
    </ligand>
</feature>
<keyword evidence="2" id="KW-0677">Repeat</keyword>
<keyword evidence="1 6" id="KW-0479">Metal-binding</keyword>
<protein>
    <recommendedName>
        <fullName evidence="11">Zinc finger protein</fullName>
    </recommendedName>
</protein>
<dbReference type="GO" id="GO:0000977">
    <property type="term" value="F:RNA polymerase II transcription regulatory region sequence-specific DNA binding"/>
    <property type="evidence" value="ECO:0007669"/>
    <property type="project" value="TreeGrafter"/>
</dbReference>
<evidence type="ECO:0000256" key="5">
    <source>
        <dbReference type="PROSITE-ProRule" id="PRU00042"/>
    </source>
</evidence>
<feature type="domain" description="C2H2-type" evidence="7">
    <location>
        <begin position="302"/>
        <end position="329"/>
    </location>
</feature>
<dbReference type="SMART" id="SM00355">
    <property type="entry name" value="ZnF_C2H2"/>
    <property type="match status" value="8"/>
</dbReference>
<reference evidence="9" key="2">
    <citation type="submission" date="2022-10" db="EMBL/GenBank/DDBJ databases">
        <authorList>
            <consortium name="ENA_rothamsted_submissions"/>
            <consortium name="culmorum"/>
            <person name="King R."/>
        </authorList>
    </citation>
    <scope>NUCLEOTIDE SEQUENCE</scope>
</reference>
<evidence type="ECO:0000259" key="8">
    <source>
        <dbReference type="PROSITE" id="PS51915"/>
    </source>
</evidence>
<feature type="domain" description="C2H2-type" evidence="7">
    <location>
        <begin position="418"/>
        <end position="446"/>
    </location>
</feature>
<evidence type="ECO:0000256" key="6">
    <source>
        <dbReference type="PROSITE-ProRule" id="PRU01263"/>
    </source>
</evidence>
<dbReference type="InterPro" id="IPR012934">
    <property type="entry name" value="Znf_AD"/>
</dbReference>
<dbReference type="PROSITE" id="PS51915">
    <property type="entry name" value="ZAD"/>
    <property type="match status" value="1"/>
</dbReference>
<evidence type="ECO:0000313" key="9">
    <source>
        <dbReference type="EMBL" id="CAH1154243.1"/>
    </source>
</evidence>
<keyword evidence="3 5" id="KW-0863">Zinc-finger</keyword>
<feature type="domain" description="C2H2-type" evidence="7">
    <location>
        <begin position="387"/>
        <end position="415"/>
    </location>
</feature>
<organism evidence="9 10">
    <name type="scientific">Phaedon cochleariae</name>
    <name type="common">Mustard beetle</name>
    <dbReference type="NCBI Taxonomy" id="80249"/>
    <lineage>
        <taxon>Eukaryota</taxon>
        <taxon>Metazoa</taxon>
        <taxon>Ecdysozoa</taxon>
        <taxon>Arthropoda</taxon>
        <taxon>Hexapoda</taxon>
        <taxon>Insecta</taxon>
        <taxon>Pterygota</taxon>
        <taxon>Neoptera</taxon>
        <taxon>Endopterygota</taxon>
        <taxon>Coleoptera</taxon>
        <taxon>Polyphaga</taxon>
        <taxon>Cucujiformia</taxon>
        <taxon>Chrysomeloidea</taxon>
        <taxon>Chrysomelidae</taxon>
        <taxon>Chrysomelinae</taxon>
        <taxon>Chrysomelini</taxon>
        <taxon>Phaedon</taxon>
    </lineage>
</organism>
<dbReference type="EMBL" id="OU896721">
    <property type="protein sequence ID" value="CAH1154243.1"/>
    <property type="molecule type" value="Genomic_DNA"/>
</dbReference>
<dbReference type="InterPro" id="IPR013087">
    <property type="entry name" value="Znf_C2H2_type"/>
</dbReference>
<evidence type="ECO:0000313" key="10">
    <source>
        <dbReference type="Proteomes" id="UP001153737"/>
    </source>
</evidence>
<dbReference type="OrthoDB" id="8922241at2759"/>
<keyword evidence="10" id="KW-1185">Reference proteome</keyword>
<feature type="binding site" evidence="6">
    <location>
        <position position="64"/>
    </location>
    <ligand>
        <name>Zn(2+)</name>
        <dbReference type="ChEBI" id="CHEBI:29105"/>
    </ligand>
</feature>
<sequence>MEDMRQNFSEIQEINVRCRVCLQETEEMNPFFELYFEDLSLSNVFKTITTYEILEDDRLSKYVCENCSAIIINFNNMLSVFQETEAYLNKVVSDLELESKYDRVKEENIMDSAEDPSDNIDDNELIATSNIVENDVINAITGNIQYFGDDTLDNVIEYEEHEETTGSSIADNLSDVDDPGENGVKIEYELSNNEPPVEEEIIGNGEYKRVKTMKYTCECGDTFLYRTGFRLHLQQKHEKVTEELNLEQYASEVKYVIPLGLPLVEFVPAKGSRRNKLQCRKCTKCFPTIEEVKTHEQIHKTHVCHYCGAAFLRKNYLTDHIAVHSEEKKYVCKVCNRAFRQRHSLSVHTKIHLAAKPYICEQCGVCFRARGTLVTHRILKHSNERNYVCSICSMRFNLKSTLDKHHLRKHTGGREKSFICNKCGVAYLNKTTLTRHIADKHLGQGKRYPCNICGLKVYTLKKGLRMHLQRKHNIY</sequence>
<proteinExistence type="predicted"/>
<evidence type="ECO:0000256" key="4">
    <source>
        <dbReference type="ARBA" id="ARBA00022833"/>
    </source>
</evidence>
<evidence type="ECO:0000256" key="1">
    <source>
        <dbReference type="ARBA" id="ARBA00022723"/>
    </source>
</evidence>
<accession>A0A9P0DHR3</accession>
<gene>
    <name evidence="9" type="ORF">PHAECO_LOCUS4920</name>
</gene>
<evidence type="ECO:0000259" key="7">
    <source>
        <dbReference type="PROSITE" id="PS50157"/>
    </source>
</evidence>
<dbReference type="FunFam" id="3.30.160.60:FF:000446">
    <property type="entry name" value="Zinc finger protein"/>
    <property type="match status" value="2"/>
</dbReference>
<feature type="binding site" evidence="6">
    <location>
        <position position="21"/>
    </location>
    <ligand>
        <name>Zn(2+)</name>
        <dbReference type="ChEBI" id="CHEBI:29105"/>
    </ligand>
</feature>
<reference evidence="9" key="1">
    <citation type="submission" date="2022-01" db="EMBL/GenBank/DDBJ databases">
        <authorList>
            <person name="King R."/>
        </authorList>
    </citation>
    <scope>NUCLEOTIDE SEQUENCE</scope>
</reference>
<dbReference type="Pfam" id="PF07776">
    <property type="entry name" value="zf-AD"/>
    <property type="match status" value="1"/>
</dbReference>
<dbReference type="PANTHER" id="PTHR24409">
    <property type="entry name" value="ZINC FINGER PROTEIN 142"/>
    <property type="match status" value="1"/>
</dbReference>
<feature type="domain" description="ZAD" evidence="8">
    <location>
        <begin position="16"/>
        <end position="91"/>
    </location>
</feature>
<dbReference type="InterPro" id="IPR036236">
    <property type="entry name" value="Znf_C2H2_sf"/>
</dbReference>
<dbReference type="PROSITE" id="PS00028">
    <property type="entry name" value="ZINC_FINGER_C2H2_1"/>
    <property type="match status" value="6"/>
</dbReference>
<keyword evidence="4 6" id="KW-0862">Zinc</keyword>
<feature type="domain" description="C2H2-type" evidence="7">
    <location>
        <begin position="277"/>
        <end position="299"/>
    </location>
</feature>
<evidence type="ECO:0000256" key="2">
    <source>
        <dbReference type="ARBA" id="ARBA00022737"/>
    </source>
</evidence>
<dbReference type="GO" id="GO:0000981">
    <property type="term" value="F:DNA-binding transcription factor activity, RNA polymerase II-specific"/>
    <property type="evidence" value="ECO:0007669"/>
    <property type="project" value="TreeGrafter"/>
</dbReference>
<feature type="binding site" evidence="6">
    <location>
        <position position="18"/>
    </location>
    <ligand>
        <name>Zn(2+)</name>
        <dbReference type="ChEBI" id="CHEBI:29105"/>
    </ligand>
</feature>
<dbReference type="Gene3D" id="3.30.160.60">
    <property type="entry name" value="Classic Zinc Finger"/>
    <property type="match status" value="5"/>
</dbReference>
<dbReference type="Gene3D" id="3.40.1800.20">
    <property type="match status" value="1"/>
</dbReference>